<feature type="region of interest" description="Disordered" evidence="1">
    <location>
        <begin position="141"/>
        <end position="176"/>
    </location>
</feature>
<evidence type="ECO:0000256" key="1">
    <source>
        <dbReference type="SAM" id="MobiDB-lite"/>
    </source>
</evidence>
<organism evidence="3 4">
    <name type="scientific">Arthrobotrys conoides</name>
    <dbReference type="NCBI Taxonomy" id="74498"/>
    <lineage>
        <taxon>Eukaryota</taxon>
        <taxon>Fungi</taxon>
        <taxon>Dikarya</taxon>
        <taxon>Ascomycota</taxon>
        <taxon>Pezizomycotina</taxon>
        <taxon>Orbiliomycetes</taxon>
        <taxon>Orbiliales</taxon>
        <taxon>Orbiliaceae</taxon>
        <taxon>Arthrobotrys</taxon>
    </lineage>
</organism>
<feature type="region of interest" description="Disordered" evidence="1">
    <location>
        <begin position="1"/>
        <end position="27"/>
    </location>
</feature>
<sequence length="834" mass="92231">MYEPAKYAPEASEHPIPETPGSPKKPQRQHIFAPVLLVAVVLQTFLGISYAFGLWPLGSIVGYQKPEHERTPHLSNQNAPAVDRAELFARDLDEVDIVGRYAYQSLRHSKNGRPPKPNQVVPIIELVENGKTITVRVSHTHPNHVPRRLPRDVDHEPEESTATSAPHTSHSPGPVIHNAADLEDILFDVGRTKGHRGGPGSDIIHTEYTTRTVAYSTDSTGMPYYHVSTIELYHTHINGNTPIAPEINPGSSEGDRAKALEYKPTSPAGLEAAFLTPEGLDSIASPTAYPAQINSALQSEETSVTSTTSRISKLAPIADVPHDANHVHQPGNIAYNASHGDSSYTHNHTHLSVGHDDGDGDTPHFNNTTSIVTMVRHSAPHATESIICDAFFNINRTVTHVSGRTWRQVTTTRPPVPPVPTNRVIGPIETIFDPPTNVTYEIIPMEVDDPEVPFSIYWNPVATGTPTRADHISLASSWRANGGNYPAMPTRYDIVWDHRTNTTWNKTVEGTWDEWIDVYVSITTQYPAPPKTPVAAVPTSPGQPEYDPVTNPDFTWGPGPNWVGPSSESLSVEAHASTSASQKSTEVQVLPDGRTMTVPAPTGGLTSLPKPTENLKQEIDQHYPVSFFPKGPENYVVWSEWIGYCSVIKHINSKGEDLVPLRPFGDVDSWGSEYVEYLCAKGVDYYIHINNESVPGQYWSNALKESRNISDVGYANYVPSWKAYPRTVPQNSEDLLQAEWIADCVVLLHHAGTSTWGNEFLQNARKNFDPHGRRYISDDDSTVRAPTKCRKIDMLLHIEEYHNIDGFLIGDWWITPTDIPPVHGEYSVITTLSV</sequence>
<proteinExistence type="predicted"/>
<name>A0AAN8P1F8_9PEZI</name>
<reference evidence="3 4" key="1">
    <citation type="submission" date="2019-10" db="EMBL/GenBank/DDBJ databases">
        <authorList>
            <person name="Palmer J.M."/>
        </authorList>
    </citation>
    <scope>NUCLEOTIDE SEQUENCE [LARGE SCALE GENOMIC DNA]</scope>
    <source>
        <strain evidence="3 4">TWF506</strain>
    </source>
</reference>
<keyword evidence="2" id="KW-0812">Transmembrane</keyword>
<feature type="compositionally biased region" description="Low complexity" evidence="1">
    <location>
        <begin position="160"/>
        <end position="172"/>
    </location>
</feature>
<feature type="transmembrane region" description="Helical" evidence="2">
    <location>
        <begin position="31"/>
        <end position="55"/>
    </location>
</feature>
<feature type="region of interest" description="Disordered" evidence="1">
    <location>
        <begin position="557"/>
        <end position="588"/>
    </location>
</feature>
<dbReference type="Proteomes" id="UP001307849">
    <property type="component" value="Unassembled WGS sequence"/>
</dbReference>
<gene>
    <name evidence="3" type="ORF">TWF506_001084</name>
</gene>
<comment type="caution">
    <text evidence="3">The sequence shown here is derived from an EMBL/GenBank/DDBJ whole genome shotgun (WGS) entry which is preliminary data.</text>
</comment>
<protein>
    <submittedName>
        <fullName evidence="3">Uncharacterized protein</fullName>
    </submittedName>
</protein>
<evidence type="ECO:0000313" key="4">
    <source>
        <dbReference type="Proteomes" id="UP001307849"/>
    </source>
</evidence>
<accession>A0AAN8P1F8</accession>
<evidence type="ECO:0000256" key="2">
    <source>
        <dbReference type="SAM" id="Phobius"/>
    </source>
</evidence>
<keyword evidence="4" id="KW-1185">Reference proteome</keyword>
<feature type="compositionally biased region" description="Polar residues" evidence="1">
    <location>
        <begin position="564"/>
        <end position="587"/>
    </location>
</feature>
<keyword evidence="2" id="KW-1133">Transmembrane helix</keyword>
<keyword evidence="2" id="KW-0472">Membrane</keyword>
<evidence type="ECO:0000313" key="3">
    <source>
        <dbReference type="EMBL" id="KAK6520841.1"/>
    </source>
</evidence>
<dbReference type="EMBL" id="JAVHJM010000001">
    <property type="protein sequence ID" value="KAK6520841.1"/>
    <property type="molecule type" value="Genomic_DNA"/>
</dbReference>
<dbReference type="AlphaFoldDB" id="A0AAN8P1F8"/>